<evidence type="ECO:0000256" key="3">
    <source>
        <dbReference type="ARBA" id="ARBA00023163"/>
    </source>
</evidence>
<dbReference type="SUPFAM" id="SSF46689">
    <property type="entry name" value="Homeodomain-like"/>
    <property type="match status" value="2"/>
</dbReference>
<proteinExistence type="predicted"/>
<keyword evidence="1" id="KW-0805">Transcription regulation</keyword>
<gene>
    <name evidence="5" type="ORF">ACFPN2_01530</name>
</gene>
<dbReference type="InterPro" id="IPR018062">
    <property type="entry name" value="HTH_AraC-typ_CS"/>
</dbReference>
<dbReference type="PROSITE" id="PS01124">
    <property type="entry name" value="HTH_ARAC_FAMILY_2"/>
    <property type="match status" value="1"/>
</dbReference>
<keyword evidence="2" id="KW-0238">DNA-binding</keyword>
<dbReference type="Proteomes" id="UP001595904">
    <property type="component" value="Unassembled WGS sequence"/>
</dbReference>
<dbReference type="InterPro" id="IPR053142">
    <property type="entry name" value="PchR_regulatory_protein"/>
</dbReference>
<dbReference type="InterPro" id="IPR018060">
    <property type="entry name" value="HTH_AraC"/>
</dbReference>
<organism evidence="5 6">
    <name type="scientific">Steroidobacter flavus</name>
    <dbReference type="NCBI Taxonomy" id="1842136"/>
    <lineage>
        <taxon>Bacteria</taxon>
        <taxon>Pseudomonadati</taxon>
        <taxon>Pseudomonadota</taxon>
        <taxon>Gammaproteobacteria</taxon>
        <taxon>Steroidobacterales</taxon>
        <taxon>Steroidobacteraceae</taxon>
        <taxon>Steroidobacter</taxon>
    </lineage>
</organism>
<name>A0ABV8SMP4_9GAMM</name>
<dbReference type="RefSeq" id="WP_380594273.1">
    <property type="nucleotide sequence ID" value="NZ_JBHSDU010000001.1"/>
</dbReference>
<dbReference type="InterPro" id="IPR009057">
    <property type="entry name" value="Homeodomain-like_sf"/>
</dbReference>
<keyword evidence="3" id="KW-0804">Transcription</keyword>
<evidence type="ECO:0000313" key="5">
    <source>
        <dbReference type="EMBL" id="MFC4307749.1"/>
    </source>
</evidence>
<dbReference type="EMBL" id="JBHSDU010000001">
    <property type="protein sequence ID" value="MFC4307749.1"/>
    <property type="molecule type" value="Genomic_DNA"/>
</dbReference>
<dbReference type="PANTHER" id="PTHR47893">
    <property type="entry name" value="REGULATORY PROTEIN PCHR"/>
    <property type="match status" value="1"/>
</dbReference>
<dbReference type="PANTHER" id="PTHR47893:SF1">
    <property type="entry name" value="REGULATORY PROTEIN PCHR"/>
    <property type="match status" value="1"/>
</dbReference>
<accession>A0ABV8SMP4</accession>
<sequence>MKATPARMKMTISTELGVYDRESIMAPVTAPVGPASEAQSPYEARTSRITAMEDLLATLKAQQSPEGVRTGDGWRHPLPDGSGFRHDYDADVARGGWDFYLVGEGLSVALVEFVACRKIARLHSLGDHLVISATIEGSSPITAPCGVHGELSNGYCTIYGMQTGEEFETVYESGRPLKWVSIFIDRHAFVNATRLQGQDLPPALRDFIESGMRLPHRNIPLSNAASLTVQQMLERPFKGGLQRAYLHGKALELICHVLFTMAHDSLEELSDVAFSAADYAKLEKAMAYIRRSLDEPFSIAELATAVGMTRQRLQLGFRVVYGDTVGRIRDKVRMERALNLVRSSTLSMIDIGLEAGYEHPASFTRAFKAAFGVSPARMRRLSEQSALTTRVAEAPQI</sequence>
<evidence type="ECO:0000256" key="2">
    <source>
        <dbReference type="ARBA" id="ARBA00023125"/>
    </source>
</evidence>
<protein>
    <submittedName>
        <fullName evidence="5">Helix-turn-helix domain-containing protein</fullName>
    </submittedName>
</protein>
<evidence type="ECO:0000256" key="1">
    <source>
        <dbReference type="ARBA" id="ARBA00023015"/>
    </source>
</evidence>
<dbReference type="Gene3D" id="1.10.10.60">
    <property type="entry name" value="Homeodomain-like"/>
    <property type="match status" value="1"/>
</dbReference>
<keyword evidence="6" id="KW-1185">Reference proteome</keyword>
<evidence type="ECO:0000313" key="6">
    <source>
        <dbReference type="Proteomes" id="UP001595904"/>
    </source>
</evidence>
<feature type="domain" description="HTH araC/xylS-type" evidence="4">
    <location>
        <begin position="283"/>
        <end position="381"/>
    </location>
</feature>
<dbReference type="Pfam" id="PF12833">
    <property type="entry name" value="HTH_18"/>
    <property type="match status" value="1"/>
</dbReference>
<dbReference type="PROSITE" id="PS00041">
    <property type="entry name" value="HTH_ARAC_FAMILY_1"/>
    <property type="match status" value="1"/>
</dbReference>
<dbReference type="SMART" id="SM00342">
    <property type="entry name" value="HTH_ARAC"/>
    <property type="match status" value="1"/>
</dbReference>
<evidence type="ECO:0000259" key="4">
    <source>
        <dbReference type="PROSITE" id="PS01124"/>
    </source>
</evidence>
<reference evidence="6" key="1">
    <citation type="journal article" date="2019" name="Int. J. Syst. Evol. Microbiol.">
        <title>The Global Catalogue of Microorganisms (GCM) 10K type strain sequencing project: providing services to taxonomists for standard genome sequencing and annotation.</title>
        <authorList>
            <consortium name="The Broad Institute Genomics Platform"/>
            <consortium name="The Broad Institute Genome Sequencing Center for Infectious Disease"/>
            <person name="Wu L."/>
            <person name="Ma J."/>
        </authorList>
    </citation>
    <scope>NUCLEOTIDE SEQUENCE [LARGE SCALE GENOMIC DNA]</scope>
    <source>
        <strain evidence="6">CGMCC 1.10759</strain>
    </source>
</reference>
<comment type="caution">
    <text evidence="5">The sequence shown here is derived from an EMBL/GenBank/DDBJ whole genome shotgun (WGS) entry which is preliminary data.</text>
</comment>